<dbReference type="PATRIC" id="fig|1813736.3.peg.4469"/>
<gene>
    <name evidence="3" type="primary">pncC</name>
    <name evidence="3" type="ORF">LuPra_04229</name>
</gene>
<dbReference type="Pfam" id="PF00994">
    <property type="entry name" value="MoCF_biosynth"/>
    <property type="match status" value="1"/>
</dbReference>
<dbReference type="PANTHER" id="PTHR13939">
    <property type="entry name" value="NICOTINAMIDE-NUCLEOTIDE AMIDOHYDROLASE PNCC"/>
    <property type="match status" value="1"/>
</dbReference>
<evidence type="ECO:0000313" key="3">
    <source>
        <dbReference type="EMBL" id="AMY10985.1"/>
    </source>
</evidence>
<dbReference type="SMART" id="SM00852">
    <property type="entry name" value="MoCF_biosynth"/>
    <property type="match status" value="1"/>
</dbReference>
<evidence type="ECO:0000313" key="4">
    <source>
        <dbReference type="Proteomes" id="UP000076079"/>
    </source>
</evidence>
<reference evidence="3 4" key="1">
    <citation type="journal article" date="2016" name="Genome Announc.">
        <title>First Complete Genome Sequence of a Subdivision 6 Acidobacterium Strain.</title>
        <authorList>
            <person name="Huang S."/>
            <person name="Vieira S."/>
            <person name="Bunk B."/>
            <person name="Riedel T."/>
            <person name="Sproer C."/>
            <person name="Overmann J."/>
        </authorList>
    </citation>
    <scope>NUCLEOTIDE SEQUENCE [LARGE SCALE GENOMIC DNA]</scope>
    <source>
        <strain evidence="4">DSM 100886 HEG_-6_39</strain>
    </source>
</reference>
<organism evidence="3 4">
    <name type="scientific">Luteitalea pratensis</name>
    <dbReference type="NCBI Taxonomy" id="1855912"/>
    <lineage>
        <taxon>Bacteria</taxon>
        <taxon>Pseudomonadati</taxon>
        <taxon>Acidobacteriota</taxon>
        <taxon>Vicinamibacteria</taxon>
        <taxon>Vicinamibacterales</taxon>
        <taxon>Vicinamibacteraceae</taxon>
        <taxon>Luteitalea</taxon>
    </lineage>
</organism>
<dbReference type="InterPro" id="IPR036425">
    <property type="entry name" value="MoaB/Mog-like_dom_sf"/>
</dbReference>
<dbReference type="KEGG" id="abac:LuPra_04229"/>
<reference evidence="4" key="2">
    <citation type="submission" date="2016-04" db="EMBL/GenBank/DDBJ databases">
        <title>First Complete Genome Sequence of a Subdivision 6 Acidobacterium.</title>
        <authorList>
            <person name="Huang S."/>
            <person name="Vieira S."/>
            <person name="Bunk B."/>
            <person name="Riedel T."/>
            <person name="Sproeer C."/>
            <person name="Overmann J."/>
        </authorList>
    </citation>
    <scope>NUCLEOTIDE SEQUENCE [LARGE SCALE GENOMIC DNA]</scope>
    <source>
        <strain evidence="4">DSM 100886 HEG_-6_39</strain>
    </source>
</reference>
<dbReference type="EMBL" id="CP015136">
    <property type="protein sequence ID" value="AMY10985.1"/>
    <property type="molecule type" value="Genomic_DNA"/>
</dbReference>
<dbReference type="Gene3D" id="3.90.950.20">
    <property type="entry name" value="CinA-like"/>
    <property type="match status" value="1"/>
</dbReference>
<name>A0A143PQV6_LUTPR</name>
<dbReference type="InterPro" id="IPR001453">
    <property type="entry name" value="MoaB/Mog_dom"/>
</dbReference>
<feature type="domain" description="MoaB/Mog" evidence="2">
    <location>
        <begin position="12"/>
        <end position="179"/>
    </location>
</feature>
<keyword evidence="4" id="KW-1185">Reference proteome</keyword>
<dbReference type="Proteomes" id="UP000076079">
    <property type="component" value="Chromosome"/>
</dbReference>
<dbReference type="InterPro" id="IPR008136">
    <property type="entry name" value="CinA_C"/>
</dbReference>
<dbReference type="Gene3D" id="3.40.980.10">
    <property type="entry name" value="MoaB/Mog-like domain"/>
    <property type="match status" value="1"/>
</dbReference>
<sequence>MDARVRPFARAETIAVGSEMLALGRVDTNSGVIADRLATLGIDVIARSVVSDHLGHVEIAVRTALQRADVVLITGGLGPTDDDLTRQAVAAAIGREMHEDAEQMARITERFAKRALAMPEINRRQAMVIDGAVRLDNPNGTAPGQWIDLGPQAIALLPGPPREMTPMLDRLVAGVLGARAGEQRTYSRGLKVAGRSESSVEATLQPLYATWRAAALPVEATILALLGRIELHLFVRTADPAAAAAALSRAIAEAATALGPSVYTTTDESLEDLAGHLLRAAGWRVSVAESCTGGLLSARLTDVPGSSAWVDGGVITYSNALKTVLADVPAALIAEHGAVSEPVALALAAGVRDRCGTQVGVGITGIAGPDGGTDAKPVGTVFIALHTPSIVACRHAHFVGDRVVVRHQSVSAALDMLRLALTGHDPVGLAR</sequence>
<dbReference type="InterPro" id="IPR036653">
    <property type="entry name" value="CinA-like_C"/>
</dbReference>
<evidence type="ECO:0000259" key="2">
    <source>
        <dbReference type="SMART" id="SM00852"/>
    </source>
</evidence>
<dbReference type="NCBIfam" id="NF001813">
    <property type="entry name" value="PRK00549.1"/>
    <property type="match status" value="1"/>
</dbReference>
<dbReference type="STRING" id="1855912.LuPra_04229"/>
<dbReference type="NCBIfam" id="TIGR00200">
    <property type="entry name" value="cinA_nterm"/>
    <property type="match status" value="1"/>
</dbReference>
<dbReference type="CDD" id="cd00885">
    <property type="entry name" value="cinA"/>
    <property type="match status" value="1"/>
</dbReference>
<proteinExistence type="inferred from homology"/>
<protein>
    <recommendedName>
        <fullName evidence="1">CinA-like protein</fullName>
    </recommendedName>
</protein>
<dbReference type="PANTHER" id="PTHR13939:SF0">
    <property type="entry name" value="NMN AMIDOHYDROLASE-LIKE PROTEIN YFAY"/>
    <property type="match status" value="1"/>
</dbReference>
<comment type="similarity">
    <text evidence="1">Belongs to the CinA family.</text>
</comment>
<dbReference type="SUPFAM" id="SSF53218">
    <property type="entry name" value="Molybdenum cofactor biosynthesis proteins"/>
    <property type="match status" value="1"/>
</dbReference>
<keyword evidence="3" id="KW-0378">Hydrolase</keyword>
<dbReference type="GO" id="GO:0016787">
    <property type="term" value="F:hydrolase activity"/>
    <property type="evidence" value="ECO:0007669"/>
    <property type="project" value="UniProtKB-KW"/>
</dbReference>
<dbReference type="Pfam" id="PF02464">
    <property type="entry name" value="CinA"/>
    <property type="match status" value="1"/>
</dbReference>
<dbReference type="HAMAP" id="MF_00226_B">
    <property type="entry name" value="CinA_B"/>
    <property type="match status" value="1"/>
</dbReference>
<dbReference type="SUPFAM" id="SSF142433">
    <property type="entry name" value="CinA-like"/>
    <property type="match status" value="1"/>
</dbReference>
<dbReference type="NCBIfam" id="TIGR00199">
    <property type="entry name" value="PncC_domain"/>
    <property type="match status" value="1"/>
</dbReference>
<evidence type="ECO:0000256" key="1">
    <source>
        <dbReference type="HAMAP-Rule" id="MF_00226"/>
    </source>
</evidence>
<dbReference type="AlphaFoldDB" id="A0A143PQV6"/>
<accession>A0A143PQV6</accession>
<dbReference type="PIRSF" id="PIRSF006728">
    <property type="entry name" value="CinA"/>
    <property type="match status" value="1"/>
</dbReference>
<dbReference type="InterPro" id="IPR008135">
    <property type="entry name" value="Competence-induced_CinA"/>
</dbReference>
<dbReference type="InterPro" id="IPR050101">
    <property type="entry name" value="CinA"/>
</dbReference>